<name>X1JVS0_9ZZZZ</name>
<dbReference type="PANTHER" id="PTHR43384">
    <property type="entry name" value="SEPTUM SITE-DETERMINING PROTEIN MIND HOMOLOG, CHLOROPLASTIC-RELATED"/>
    <property type="match status" value="1"/>
</dbReference>
<dbReference type="GO" id="GO:0005524">
    <property type="term" value="F:ATP binding"/>
    <property type="evidence" value="ECO:0007669"/>
    <property type="project" value="UniProtKB-KW"/>
</dbReference>
<dbReference type="InterPro" id="IPR050625">
    <property type="entry name" value="ParA/MinD_ATPase"/>
</dbReference>
<proteinExistence type="predicted"/>
<keyword evidence="2" id="KW-0067">ATP-binding</keyword>
<dbReference type="CDD" id="cd02034">
    <property type="entry name" value="CooC1"/>
    <property type="match status" value="1"/>
</dbReference>
<dbReference type="FunFam" id="3.40.50.300:FF:001573">
    <property type="entry name" value="Carbon monoxide dehydrogenase accessory protein CooC"/>
    <property type="match status" value="1"/>
</dbReference>
<sequence>MKIAISGKGGVGKTILASLLSRTFAEAGYAVLAIDADPDSNLAATLGFPHSDEITPISEMSALIEERTGAPAGQVGGFFKLNPKVDDLPEKYSLKYNGIRLMVMGRIKKGGTGCYCPENALLQALITHLLLGRDEVVILDMEAGIEHLGRATARAVDRLIVVVEPGRRSVETAYRIGKLAQEIGLHNIAIVGNKVRSQSDREFLTSSLPGFEFLGFIPYDQAIVEADLANLPLPQVS</sequence>
<evidence type="ECO:0000313" key="4">
    <source>
        <dbReference type="EMBL" id="GAH98202.1"/>
    </source>
</evidence>
<dbReference type="GO" id="GO:0009898">
    <property type="term" value="C:cytoplasmic side of plasma membrane"/>
    <property type="evidence" value="ECO:0007669"/>
    <property type="project" value="TreeGrafter"/>
</dbReference>
<comment type="caution">
    <text evidence="4">The sequence shown here is derived from an EMBL/GenBank/DDBJ whole genome shotgun (WGS) entry which is preliminary data.</text>
</comment>
<evidence type="ECO:0000256" key="1">
    <source>
        <dbReference type="ARBA" id="ARBA00022741"/>
    </source>
</evidence>
<dbReference type="InterPro" id="IPR027417">
    <property type="entry name" value="P-loop_NTPase"/>
</dbReference>
<dbReference type="SUPFAM" id="SSF52540">
    <property type="entry name" value="P-loop containing nucleoside triphosphate hydrolases"/>
    <property type="match status" value="1"/>
</dbReference>
<feature type="domain" description="CobQ/CobB/MinD/ParA nucleotide binding" evidence="3">
    <location>
        <begin position="3"/>
        <end position="232"/>
    </location>
</feature>
<dbReference type="GO" id="GO:0051782">
    <property type="term" value="P:negative regulation of cell division"/>
    <property type="evidence" value="ECO:0007669"/>
    <property type="project" value="TreeGrafter"/>
</dbReference>
<accession>X1JVS0</accession>
<protein>
    <recommendedName>
        <fullName evidence="3">CobQ/CobB/MinD/ParA nucleotide binding domain-containing protein</fullName>
    </recommendedName>
</protein>
<dbReference type="GO" id="GO:0005829">
    <property type="term" value="C:cytosol"/>
    <property type="evidence" value="ECO:0007669"/>
    <property type="project" value="TreeGrafter"/>
</dbReference>
<dbReference type="EMBL" id="BARV01000422">
    <property type="protein sequence ID" value="GAH98202.1"/>
    <property type="molecule type" value="Genomic_DNA"/>
</dbReference>
<dbReference type="GO" id="GO:0016887">
    <property type="term" value="F:ATP hydrolysis activity"/>
    <property type="evidence" value="ECO:0007669"/>
    <property type="project" value="TreeGrafter"/>
</dbReference>
<dbReference type="InterPro" id="IPR002586">
    <property type="entry name" value="CobQ/CobB/MinD/ParA_Nub-bd_dom"/>
</dbReference>
<evidence type="ECO:0000256" key="2">
    <source>
        <dbReference type="ARBA" id="ARBA00022840"/>
    </source>
</evidence>
<reference evidence="4" key="1">
    <citation type="journal article" date="2014" name="Front. Microbiol.">
        <title>High frequency of phylogenetically diverse reductive dehalogenase-homologous genes in deep subseafloor sedimentary metagenomes.</title>
        <authorList>
            <person name="Kawai M."/>
            <person name="Futagami T."/>
            <person name="Toyoda A."/>
            <person name="Takaki Y."/>
            <person name="Nishi S."/>
            <person name="Hori S."/>
            <person name="Arai W."/>
            <person name="Tsubouchi T."/>
            <person name="Morono Y."/>
            <person name="Uchiyama I."/>
            <person name="Ito T."/>
            <person name="Fujiyama A."/>
            <person name="Inagaki F."/>
            <person name="Takami H."/>
        </authorList>
    </citation>
    <scope>NUCLEOTIDE SEQUENCE</scope>
    <source>
        <strain evidence="4">Expedition CK06-06</strain>
    </source>
</reference>
<dbReference type="PANTHER" id="PTHR43384:SF6">
    <property type="entry name" value="SEPTUM SITE-DETERMINING PROTEIN MIND HOMOLOG, CHLOROPLASTIC"/>
    <property type="match status" value="1"/>
</dbReference>
<gene>
    <name evidence="4" type="ORF">S06H3_01636</name>
</gene>
<dbReference type="Gene3D" id="3.40.50.300">
    <property type="entry name" value="P-loop containing nucleotide triphosphate hydrolases"/>
    <property type="match status" value="1"/>
</dbReference>
<dbReference type="AlphaFoldDB" id="X1JVS0"/>
<dbReference type="Pfam" id="PF01656">
    <property type="entry name" value="CbiA"/>
    <property type="match status" value="1"/>
</dbReference>
<organism evidence="4">
    <name type="scientific">marine sediment metagenome</name>
    <dbReference type="NCBI Taxonomy" id="412755"/>
    <lineage>
        <taxon>unclassified sequences</taxon>
        <taxon>metagenomes</taxon>
        <taxon>ecological metagenomes</taxon>
    </lineage>
</organism>
<dbReference type="InterPro" id="IPR014433">
    <property type="entry name" value="CooC"/>
</dbReference>
<dbReference type="PIRSF" id="PIRSF005647">
    <property type="entry name" value="CooC"/>
    <property type="match status" value="1"/>
</dbReference>
<evidence type="ECO:0000259" key="3">
    <source>
        <dbReference type="Pfam" id="PF01656"/>
    </source>
</evidence>
<keyword evidence="1" id="KW-0547">Nucleotide-binding</keyword>